<dbReference type="EMBL" id="MDYQ01000024">
    <property type="protein sequence ID" value="PRP86978.1"/>
    <property type="molecule type" value="Genomic_DNA"/>
</dbReference>
<protein>
    <submittedName>
        <fullName evidence="1">Uncharacterized protein</fullName>
    </submittedName>
</protein>
<evidence type="ECO:0000313" key="2">
    <source>
        <dbReference type="Proteomes" id="UP000241769"/>
    </source>
</evidence>
<keyword evidence="2" id="KW-1185">Reference proteome</keyword>
<dbReference type="Proteomes" id="UP000241769">
    <property type="component" value="Unassembled WGS sequence"/>
</dbReference>
<comment type="caution">
    <text evidence="1">The sequence shown here is derived from an EMBL/GenBank/DDBJ whole genome shotgun (WGS) entry which is preliminary data.</text>
</comment>
<evidence type="ECO:0000313" key="1">
    <source>
        <dbReference type="EMBL" id="PRP86978.1"/>
    </source>
</evidence>
<dbReference type="InParanoid" id="A0A2P6NSW5"/>
<dbReference type="AlphaFoldDB" id="A0A2P6NSW5"/>
<organism evidence="1 2">
    <name type="scientific">Planoprotostelium fungivorum</name>
    <dbReference type="NCBI Taxonomy" id="1890364"/>
    <lineage>
        <taxon>Eukaryota</taxon>
        <taxon>Amoebozoa</taxon>
        <taxon>Evosea</taxon>
        <taxon>Variosea</taxon>
        <taxon>Cavosteliida</taxon>
        <taxon>Cavosteliaceae</taxon>
        <taxon>Planoprotostelium</taxon>
    </lineage>
</organism>
<proteinExistence type="predicted"/>
<reference evidence="1 2" key="1">
    <citation type="journal article" date="2018" name="Genome Biol. Evol.">
        <title>Multiple Roots of Fruiting Body Formation in Amoebozoa.</title>
        <authorList>
            <person name="Hillmann F."/>
            <person name="Forbes G."/>
            <person name="Novohradska S."/>
            <person name="Ferling I."/>
            <person name="Riege K."/>
            <person name="Groth M."/>
            <person name="Westermann M."/>
            <person name="Marz M."/>
            <person name="Spaller T."/>
            <person name="Winckler T."/>
            <person name="Schaap P."/>
            <person name="Glockner G."/>
        </authorList>
    </citation>
    <scope>NUCLEOTIDE SEQUENCE [LARGE SCALE GENOMIC DNA]</scope>
    <source>
        <strain evidence="1 2">Jena</strain>
    </source>
</reference>
<name>A0A2P6NSW5_9EUKA</name>
<accession>A0A2P6NSW5</accession>
<sequence>MRDSFINTPVRRLNVPAAVSCGTPVHFTDIGSLPSGVWNAIHPVLSMNNDQTPEKGELLRSLVNEHIQTPDVWSTSGQWVNGESTETNRCVAYIWTIDVQGEECVDLWWPPFPTLVESVSL</sequence>
<gene>
    <name evidence="1" type="ORF">PROFUN_04960</name>
</gene>